<dbReference type="Pfam" id="PF13302">
    <property type="entry name" value="Acetyltransf_3"/>
    <property type="match status" value="1"/>
</dbReference>
<gene>
    <name evidence="5" type="ORF">FUA23_01790</name>
</gene>
<dbReference type="InterPro" id="IPR000182">
    <property type="entry name" value="GNAT_dom"/>
</dbReference>
<keyword evidence="2" id="KW-0012">Acyltransferase</keyword>
<evidence type="ECO:0000256" key="1">
    <source>
        <dbReference type="ARBA" id="ARBA00022679"/>
    </source>
</evidence>
<dbReference type="Gene3D" id="3.40.630.30">
    <property type="match status" value="1"/>
</dbReference>
<dbReference type="InterPro" id="IPR016181">
    <property type="entry name" value="Acyl_CoA_acyltransferase"/>
</dbReference>
<comment type="similarity">
    <text evidence="3">Belongs to the acetyltransferase family. RimJ subfamily.</text>
</comment>
<accession>A0A5C7G055</accession>
<feature type="domain" description="N-acetyltransferase" evidence="4">
    <location>
        <begin position="32"/>
        <end position="172"/>
    </location>
</feature>
<evidence type="ECO:0000256" key="2">
    <source>
        <dbReference type="ARBA" id="ARBA00023315"/>
    </source>
</evidence>
<organism evidence="5 6">
    <name type="scientific">Neolewinella aurantiaca</name>
    <dbReference type="NCBI Taxonomy" id="2602767"/>
    <lineage>
        <taxon>Bacteria</taxon>
        <taxon>Pseudomonadati</taxon>
        <taxon>Bacteroidota</taxon>
        <taxon>Saprospiria</taxon>
        <taxon>Saprospirales</taxon>
        <taxon>Lewinellaceae</taxon>
        <taxon>Neolewinella</taxon>
    </lineage>
</organism>
<dbReference type="RefSeq" id="WP_147928990.1">
    <property type="nucleotide sequence ID" value="NZ_VOXD01000002.1"/>
</dbReference>
<keyword evidence="6" id="KW-1185">Reference proteome</keyword>
<comment type="caution">
    <text evidence="5">The sequence shown here is derived from an EMBL/GenBank/DDBJ whole genome shotgun (WGS) entry which is preliminary data.</text>
</comment>
<evidence type="ECO:0000313" key="6">
    <source>
        <dbReference type="Proteomes" id="UP000321907"/>
    </source>
</evidence>
<name>A0A5C7G055_9BACT</name>
<sequence length="181" mass="19985">MPTQPTLRTDRLLLSPLEVADIPLITKYAANKNISRYTMNLPYPYAEADAVFWLNLANTGYKSGTHHIFAIRAQEDGAFMGGIGLTMVPDGCRATLGYWIAEPFWGQGLVTEAAREIVRYGISDLDLNKITATHIAENVASGRVMQKIGMSLEGVLRQDILKAGTYHDHVCYGILSSELPR</sequence>
<dbReference type="PANTHER" id="PTHR43792:SF8">
    <property type="entry name" value="[RIBOSOMAL PROTEIN US5]-ALANINE N-ACETYLTRANSFERASE"/>
    <property type="match status" value="1"/>
</dbReference>
<dbReference type="PROSITE" id="PS51186">
    <property type="entry name" value="GNAT"/>
    <property type="match status" value="1"/>
</dbReference>
<dbReference type="EMBL" id="VOXD01000002">
    <property type="protein sequence ID" value="TXF91450.1"/>
    <property type="molecule type" value="Genomic_DNA"/>
</dbReference>
<dbReference type="PANTHER" id="PTHR43792">
    <property type="entry name" value="GNAT FAMILY, PUTATIVE (AFU_ORTHOLOGUE AFUA_3G00765)-RELATED-RELATED"/>
    <property type="match status" value="1"/>
</dbReference>
<evidence type="ECO:0000259" key="4">
    <source>
        <dbReference type="PROSITE" id="PS51186"/>
    </source>
</evidence>
<dbReference type="SUPFAM" id="SSF55729">
    <property type="entry name" value="Acyl-CoA N-acyltransferases (Nat)"/>
    <property type="match status" value="1"/>
</dbReference>
<dbReference type="InterPro" id="IPR051531">
    <property type="entry name" value="N-acetyltransferase"/>
</dbReference>
<dbReference type="AlphaFoldDB" id="A0A5C7G055"/>
<reference evidence="5 6" key="1">
    <citation type="submission" date="2019-08" db="EMBL/GenBank/DDBJ databases">
        <title>Lewinella sp. strain SSH13 Genome sequencing and assembly.</title>
        <authorList>
            <person name="Kim I."/>
        </authorList>
    </citation>
    <scope>NUCLEOTIDE SEQUENCE [LARGE SCALE GENOMIC DNA]</scope>
    <source>
        <strain evidence="5 6">SSH13</strain>
    </source>
</reference>
<evidence type="ECO:0000313" key="5">
    <source>
        <dbReference type="EMBL" id="TXF91450.1"/>
    </source>
</evidence>
<protein>
    <submittedName>
        <fullName evidence="5">GNAT family N-acetyltransferase</fullName>
    </submittedName>
</protein>
<proteinExistence type="inferred from homology"/>
<dbReference type="Proteomes" id="UP000321907">
    <property type="component" value="Unassembled WGS sequence"/>
</dbReference>
<dbReference type="OrthoDB" id="9811523at2"/>
<dbReference type="GO" id="GO:0016747">
    <property type="term" value="F:acyltransferase activity, transferring groups other than amino-acyl groups"/>
    <property type="evidence" value="ECO:0007669"/>
    <property type="project" value="InterPro"/>
</dbReference>
<evidence type="ECO:0000256" key="3">
    <source>
        <dbReference type="ARBA" id="ARBA00038502"/>
    </source>
</evidence>
<keyword evidence="1 5" id="KW-0808">Transferase</keyword>